<comment type="caution">
    <text evidence="3">The sequence shown here is derived from an EMBL/GenBank/DDBJ whole genome shotgun (WGS) entry which is preliminary data.</text>
</comment>
<proteinExistence type="inferred from homology"/>
<name>A0A8J1XJG7_OWEFU</name>
<organism evidence="3 4">
    <name type="scientific">Owenia fusiformis</name>
    <name type="common">Polychaete worm</name>
    <dbReference type="NCBI Taxonomy" id="6347"/>
    <lineage>
        <taxon>Eukaryota</taxon>
        <taxon>Metazoa</taxon>
        <taxon>Spiralia</taxon>
        <taxon>Lophotrochozoa</taxon>
        <taxon>Annelida</taxon>
        <taxon>Polychaeta</taxon>
        <taxon>Sedentaria</taxon>
        <taxon>Canalipalpata</taxon>
        <taxon>Sabellida</taxon>
        <taxon>Oweniida</taxon>
        <taxon>Oweniidae</taxon>
        <taxon>Owenia</taxon>
    </lineage>
</organism>
<gene>
    <name evidence="3" type="ORF">OFUS_LOCUS23357</name>
</gene>
<dbReference type="PANTHER" id="PTHR46315">
    <property type="entry name" value="SPERMINE SYNTHASE"/>
    <property type="match status" value="1"/>
</dbReference>
<dbReference type="PANTHER" id="PTHR46315:SF1">
    <property type="entry name" value="SPERMINE SYNTHASE"/>
    <property type="match status" value="1"/>
</dbReference>
<dbReference type="OrthoDB" id="5953636at2759"/>
<comment type="similarity">
    <text evidence="1">Belongs to the spermidine/spermine synthase family.</text>
</comment>
<evidence type="ECO:0000256" key="1">
    <source>
        <dbReference type="ARBA" id="ARBA00007867"/>
    </source>
</evidence>
<dbReference type="AlphaFoldDB" id="A0A8J1XJG7"/>
<keyword evidence="2" id="KW-0808">Transferase</keyword>
<dbReference type="SUPFAM" id="SSF53335">
    <property type="entry name" value="S-adenosyl-L-methionine-dependent methyltransferases"/>
    <property type="match status" value="1"/>
</dbReference>
<dbReference type="PROSITE" id="PS01330">
    <property type="entry name" value="PABS_1"/>
    <property type="match status" value="1"/>
</dbReference>
<dbReference type="PROSITE" id="PS51006">
    <property type="entry name" value="PABS_2"/>
    <property type="match status" value="1"/>
</dbReference>
<dbReference type="Gene3D" id="3.40.50.150">
    <property type="entry name" value="Vaccinia Virus protein VP39"/>
    <property type="match status" value="1"/>
</dbReference>
<dbReference type="CDD" id="cd02440">
    <property type="entry name" value="AdoMet_MTases"/>
    <property type="match status" value="1"/>
</dbReference>
<evidence type="ECO:0000313" key="4">
    <source>
        <dbReference type="Proteomes" id="UP000749559"/>
    </source>
</evidence>
<feature type="non-terminal residue" evidence="3">
    <location>
        <position position="395"/>
    </location>
</feature>
<evidence type="ECO:0000256" key="2">
    <source>
        <dbReference type="ARBA" id="ARBA00022679"/>
    </source>
</evidence>
<dbReference type="HAMAP" id="MF_00198">
    <property type="entry name" value="Spermidine_synth"/>
    <property type="match status" value="1"/>
</dbReference>
<dbReference type="InterPro" id="IPR035246">
    <property type="entry name" value="Spermidine_synt_N"/>
</dbReference>
<dbReference type="InterPro" id="IPR037163">
    <property type="entry name" value="Spermidine_synt_N_sf"/>
</dbReference>
<dbReference type="GO" id="GO:0006597">
    <property type="term" value="P:spermine biosynthetic process"/>
    <property type="evidence" value="ECO:0007669"/>
    <property type="project" value="InterPro"/>
</dbReference>
<reference evidence="3" key="1">
    <citation type="submission" date="2022-03" db="EMBL/GenBank/DDBJ databases">
        <authorList>
            <person name="Martin C."/>
        </authorList>
    </citation>
    <scope>NUCLEOTIDE SEQUENCE</scope>
</reference>
<dbReference type="Gene3D" id="2.30.140.10">
    <property type="entry name" value="Spermidine synthase, tetramerisation domain"/>
    <property type="match status" value="1"/>
</dbReference>
<dbReference type="InterPro" id="IPR030373">
    <property type="entry name" value="PABS_CS"/>
</dbReference>
<dbReference type="InterPro" id="IPR029063">
    <property type="entry name" value="SAM-dependent_MTases_sf"/>
</dbReference>
<dbReference type="Pfam" id="PF17284">
    <property type="entry name" value="Spermine_synt_N"/>
    <property type="match status" value="1"/>
</dbReference>
<dbReference type="InterPro" id="IPR001045">
    <property type="entry name" value="Spermi_synthase"/>
</dbReference>
<dbReference type="FunFam" id="3.40.50.150:FF:000197">
    <property type="entry name" value="spermine synthase isoform X2"/>
    <property type="match status" value="1"/>
</dbReference>
<dbReference type="Pfam" id="PF01564">
    <property type="entry name" value="Spermine_synth"/>
    <property type="match status" value="1"/>
</dbReference>
<accession>A0A8J1XJG7</accession>
<dbReference type="InterPro" id="IPR030374">
    <property type="entry name" value="PABS"/>
</dbReference>
<dbReference type="InterPro" id="IPR015576">
    <property type="entry name" value="Spermine_synthase_animal"/>
</dbReference>
<dbReference type="Proteomes" id="UP000749559">
    <property type="component" value="Unassembled WGS sequence"/>
</dbReference>
<sequence length="395" mass="44454">CKMSAHTHAFDFKIPSEIIQNPVLLKTVQQNISNCLLKPVCTTGAGDTVGDGYTRCQEIEPVDGRLYIFTSSTNQSHAVLRFYPDGGVTLDIQAPVNPKCSPIFTEQKLDEIQKSVSDTIQAVKSTRLPPIKRNPAVDVYFPTQANLLVEYDFTECVYEADSPYQNIKIMHSTQFGNMLILDNDPNLAESDLAYTQAITGNGREDYSDKTVLILGGGDGGILHELLKEKPKHVIMVDIDELVVKAAPKHLRGICYDSLDSLSGPNYEVLIEDCIPVLKQYSEKGRVFDYVINDLTAVPCTTEPTGELWDFLRRILDLSMEVLSPQGKYFTQGNSFLMKDALKMYEEQLQKLSSPVEFKKETVCVPSYLEMWVFYEIWKTNTTQANTSIEDYKKPI</sequence>
<protein>
    <submittedName>
        <fullName evidence="3">Uncharacterized protein</fullName>
    </submittedName>
</protein>
<dbReference type="GO" id="GO:0016768">
    <property type="term" value="F:spermine synthase activity"/>
    <property type="evidence" value="ECO:0007669"/>
    <property type="project" value="InterPro"/>
</dbReference>
<keyword evidence="4" id="KW-1185">Reference proteome</keyword>
<dbReference type="EMBL" id="CAIIXF020000011">
    <property type="protein sequence ID" value="CAH1799333.1"/>
    <property type="molecule type" value="Genomic_DNA"/>
</dbReference>
<evidence type="ECO:0000313" key="3">
    <source>
        <dbReference type="EMBL" id="CAH1799333.1"/>
    </source>
</evidence>